<feature type="domain" description="LicD/FKTN/FKRP nucleotidyltransferase" evidence="1">
    <location>
        <begin position="180"/>
        <end position="389"/>
    </location>
</feature>
<dbReference type="AlphaFoldDB" id="A0A415MBN7"/>
<evidence type="ECO:0000313" key="3">
    <source>
        <dbReference type="Proteomes" id="UP000285201"/>
    </source>
</evidence>
<evidence type="ECO:0000313" key="2">
    <source>
        <dbReference type="EMBL" id="RHL68644.1"/>
    </source>
</evidence>
<organism evidence="2 3">
    <name type="scientific">Lachnospira eligens</name>
    <dbReference type="NCBI Taxonomy" id="39485"/>
    <lineage>
        <taxon>Bacteria</taxon>
        <taxon>Bacillati</taxon>
        <taxon>Bacillota</taxon>
        <taxon>Clostridia</taxon>
        <taxon>Lachnospirales</taxon>
        <taxon>Lachnospiraceae</taxon>
        <taxon>Lachnospira</taxon>
    </lineage>
</organism>
<dbReference type="InterPro" id="IPR029063">
    <property type="entry name" value="SAM-dependent_MTases_sf"/>
</dbReference>
<dbReference type="Proteomes" id="UP000285201">
    <property type="component" value="Unassembled WGS sequence"/>
</dbReference>
<dbReference type="InterPro" id="IPR052942">
    <property type="entry name" value="LPS_cholinephosphotransferase"/>
</dbReference>
<protein>
    <recommendedName>
        <fullName evidence="1">LicD/FKTN/FKRP nucleotidyltransferase domain-containing protein</fullName>
    </recommendedName>
</protein>
<dbReference type="PANTHER" id="PTHR43404">
    <property type="entry name" value="LIPOPOLYSACCHARIDE CHOLINEPHOSPHOTRANSFERASE LICD"/>
    <property type="match status" value="1"/>
</dbReference>
<dbReference type="Gene3D" id="3.40.50.720">
    <property type="entry name" value="NAD(P)-binding Rossmann-like Domain"/>
    <property type="match status" value="1"/>
</dbReference>
<dbReference type="Pfam" id="PF04991">
    <property type="entry name" value="LicD"/>
    <property type="match status" value="1"/>
</dbReference>
<dbReference type="GO" id="GO:0009100">
    <property type="term" value="P:glycoprotein metabolic process"/>
    <property type="evidence" value="ECO:0007669"/>
    <property type="project" value="UniProtKB-ARBA"/>
</dbReference>
<dbReference type="EMBL" id="QROY01000005">
    <property type="protein sequence ID" value="RHL68644.1"/>
    <property type="molecule type" value="Genomic_DNA"/>
</dbReference>
<dbReference type="SUPFAM" id="SSF53335">
    <property type="entry name" value="S-adenosyl-L-methionine-dependent methyltransferases"/>
    <property type="match status" value="1"/>
</dbReference>
<proteinExistence type="predicted"/>
<dbReference type="InterPro" id="IPR007074">
    <property type="entry name" value="LicD/FKTN/FKRP_NTP_transf"/>
</dbReference>
<comment type="caution">
    <text evidence="2">The sequence shown here is derived from an EMBL/GenBank/DDBJ whole genome shotgun (WGS) entry which is preliminary data.</text>
</comment>
<evidence type="ECO:0000259" key="1">
    <source>
        <dbReference type="Pfam" id="PF04991"/>
    </source>
</evidence>
<dbReference type="PANTHER" id="PTHR43404:SF2">
    <property type="entry name" value="LIPOPOLYSACCHARIDE CHOLINEPHOSPHOTRANSFERASE LICD"/>
    <property type="match status" value="1"/>
</dbReference>
<name>A0A415MBN7_9FIRM</name>
<sequence>MDCVGGIMYKIIIFGTGLYGKQALQFFTRENVMFWTDNNEDLHGKLIEGIEVIPPSELKKYLNECAIVIAAKPEFFNQIKYQLNKEYGIEMALNYTFLKSYINDSGISVGEFLSSCMEKDIYRLMFYYAEEQEKHAQEQVEFFVSVSDIRRLNPARGNARRFQLELLMSAYRLSEDLKMSGFEIMIEGGTLIGAVRHGGFIPWDDDIDFMMLRNEYERMIEFYKNKGLFYSSEAPYYDENTLYSEMSDFLNECGNDYAFCSNGKFVKVFFKRTPEPIVLDIFPIDYYNDDISFEQLQDIDLQLKKKFDSKTDKSAVKRDKWYKAIRSSGEIVSKMESSHLCYGLETDFIKMCNSYFLLNYVLPLKKINFENKVFLGPGNPDKMLEMEFGDYMQWPNDAGSTAHGANRRFSRYKNYSNPRYIHTKSEAEDFCKEINGKAGDYQLIVEKYKIFNWKEYFDIVDYLDEHDISYIVYA</sequence>
<accession>A0A415MBN7</accession>
<gene>
    <name evidence="2" type="ORF">DW007_07470</name>
</gene>
<reference evidence="2 3" key="1">
    <citation type="submission" date="2018-08" db="EMBL/GenBank/DDBJ databases">
        <title>A genome reference for cultivated species of the human gut microbiota.</title>
        <authorList>
            <person name="Zou Y."/>
            <person name="Xue W."/>
            <person name="Luo G."/>
        </authorList>
    </citation>
    <scope>NUCLEOTIDE SEQUENCE [LARGE SCALE GENOMIC DNA]</scope>
    <source>
        <strain evidence="2 3">AF36-7BH</strain>
    </source>
</reference>